<comment type="caution">
    <text evidence="4">The sequence shown here is derived from an EMBL/GenBank/DDBJ whole genome shotgun (WGS) entry which is preliminary data.</text>
</comment>
<organism evidence="4 5">
    <name type="scientific">Streptomyces kanasensis</name>
    <dbReference type="NCBI Taxonomy" id="936756"/>
    <lineage>
        <taxon>Bacteria</taxon>
        <taxon>Bacillati</taxon>
        <taxon>Actinomycetota</taxon>
        <taxon>Actinomycetes</taxon>
        <taxon>Kitasatosporales</taxon>
        <taxon>Streptomycetaceae</taxon>
        <taxon>Streptomyces</taxon>
    </lineage>
</organism>
<name>A0A100Y5T4_9ACTN</name>
<sequence length="291" mass="32931">MTITEDRLARTIQDESVSAAGRTVAQTVAAAREVVGRNRICLVRDFPLDPDRYLEFLGAFGEPLRNYSSLSELAKTDPHPQINRVKYKKKTEGAQSVHYVAGGLRPHSARSWCTPRPAFFAMLMVEPGWREVPAGQRGESVVVSWYDLFTRLAERDGAVFEEHFARLSGTPITFRANNVREELSDLPLLYPLDDSRGRYDVGVRLKQDLRDKIAGIEDQLPDADAYRKSLDYLLDASVEDGLFSCFPMERGDLLLLDNHRFAHGRQKIVGEYAVDGEARTNDRELWSVTVR</sequence>
<evidence type="ECO:0000259" key="3">
    <source>
        <dbReference type="Pfam" id="PF02668"/>
    </source>
</evidence>
<dbReference type="GO" id="GO:0016491">
    <property type="term" value="F:oxidoreductase activity"/>
    <property type="evidence" value="ECO:0007669"/>
    <property type="project" value="UniProtKB-KW"/>
</dbReference>
<feature type="domain" description="TauD/TfdA-like" evidence="3">
    <location>
        <begin position="25"/>
        <end position="268"/>
    </location>
</feature>
<dbReference type="Proteomes" id="UP000054011">
    <property type="component" value="Unassembled WGS sequence"/>
</dbReference>
<dbReference type="InterPro" id="IPR003819">
    <property type="entry name" value="TauD/TfdA-like"/>
</dbReference>
<dbReference type="SUPFAM" id="SSF51197">
    <property type="entry name" value="Clavaminate synthase-like"/>
    <property type="match status" value="1"/>
</dbReference>
<keyword evidence="5" id="KW-1185">Reference proteome</keyword>
<reference evidence="4 5" key="1">
    <citation type="submission" date="2015-11" db="EMBL/GenBank/DDBJ databases">
        <title>Genome-wide analysis reveals the secondary metabolome in Streptomyces kanasensis ZX01.</title>
        <authorList>
            <person name="Zhang G."/>
            <person name="Han L."/>
            <person name="Feng J."/>
            <person name="Zhang X."/>
        </authorList>
    </citation>
    <scope>NUCLEOTIDE SEQUENCE [LARGE SCALE GENOMIC DNA]</scope>
    <source>
        <strain evidence="4 5">ZX01</strain>
    </source>
</reference>
<keyword evidence="2" id="KW-0408">Iron</keyword>
<evidence type="ECO:0000313" key="5">
    <source>
        <dbReference type="Proteomes" id="UP000054011"/>
    </source>
</evidence>
<gene>
    <name evidence="4" type="ORF">ATE80_14050</name>
</gene>
<proteinExistence type="predicted"/>
<evidence type="ECO:0000313" key="4">
    <source>
        <dbReference type="EMBL" id="KUH38191.1"/>
    </source>
</evidence>
<dbReference type="InterPro" id="IPR042098">
    <property type="entry name" value="TauD-like_sf"/>
</dbReference>
<dbReference type="EMBL" id="LNSV01000030">
    <property type="protein sequence ID" value="KUH38191.1"/>
    <property type="molecule type" value="Genomic_DNA"/>
</dbReference>
<dbReference type="Gene3D" id="3.60.130.10">
    <property type="entry name" value="Clavaminate synthase-like"/>
    <property type="match status" value="1"/>
</dbReference>
<protein>
    <recommendedName>
        <fullName evidence="3">TauD/TfdA-like domain-containing protein</fullName>
    </recommendedName>
</protein>
<evidence type="ECO:0000256" key="2">
    <source>
        <dbReference type="ARBA" id="ARBA00023004"/>
    </source>
</evidence>
<dbReference type="RefSeq" id="WP_058942547.1">
    <property type="nucleotide sequence ID" value="NZ_JBIBSF010000001.1"/>
</dbReference>
<dbReference type="OrthoDB" id="4578608at2"/>
<dbReference type="STRING" id="936756.ATE80_14050"/>
<dbReference type="Pfam" id="PF02668">
    <property type="entry name" value="TauD"/>
    <property type="match status" value="1"/>
</dbReference>
<accession>A0A100Y5T4</accession>
<dbReference type="AlphaFoldDB" id="A0A100Y5T4"/>
<keyword evidence="1" id="KW-0560">Oxidoreductase</keyword>
<evidence type="ECO:0000256" key="1">
    <source>
        <dbReference type="ARBA" id="ARBA00023002"/>
    </source>
</evidence>